<dbReference type="InterPro" id="IPR016160">
    <property type="entry name" value="Ald_DH_CS_CYS"/>
</dbReference>
<dbReference type="SUPFAM" id="SSF53720">
    <property type="entry name" value="ALDH-like"/>
    <property type="match status" value="1"/>
</dbReference>
<comment type="similarity">
    <text evidence="2">Belongs to the TOR1AIP family.</text>
</comment>
<keyword evidence="4" id="KW-0597">Phosphoprotein</keyword>
<dbReference type="PANTHER" id="PTHR18843">
    <property type="entry name" value="TORSIN-1A-INTERACTING PROTEIN"/>
    <property type="match status" value="1"/>
</dbReference>
<dbReference type="InterPro" id="IPR038599">
    <property type="entry name" value="LAP1C-like_C_sf"/>
</dbReference>
<comment type="similarity">
    <text evidence="3 13">Belongs to the aldehyde dehydrogenase family.</text>
</comment>
<evidence type="ECO:0000256" key="2">
    <source>
        <dbReference type="ARBA" id="ARBA00007860"/>
    </source>
</evidence>
<sequence>YHAVSSSNQCYKEEEINAILLLSLHHCHRRGTSFALDIFYNKQVLVLIKMAQQPLLSQPEFQSVSTGTLVVKEPLNFWGGARVKPKDTKNSEPVYEPATGRMLCDMVPCGEQEERRDAIAKAEVANNGKSITEAEVDIDVAWQCIEYYAGIAPTLSGQHIQLPGGSFAYTRREPLGVCVGIGAWNYPFQIAAWKSAPAMACGNAMVFKPSPMTPVTAVMLAEIYKEAGVPDGLFNVVQGGAETGSLLCHHPMVAKVSFTGSVPTGKKVVMEMASKGVKQVTLELGGKSPLIIFKDCELENAIKGALMANFLTQGEVCCNGTRVFVQREIMPQFLEEVVKRTKNIAVGDPQLPETRMGALISKQHMEKVLGFIKQAKDQGAKVLCGGERFVPNDPKLKDGYFVSPCVLDNCRDDMTCVKEEIFGPVMSVLPFDTEEEVLQRANNTTFGLASGVFTRDISRAHRVAENLQAGTCYINNYNVGPVEVPFGGYKMSGFGRENGTVTIEYYSQLKTVVVEMGNSKQSFKSHELKAETFYVKAMESESDGASSNSPPDNTLSLKNEKVSQDLMDHHTKGGLQLEAELDENPSKDKEKDGQGFSDSNTKGKLQLEGKPELEPKPKSEDETGTKPGDIPNKPRSRKEEKLTLGDSQNKTDTQSPDECTKNISKDEQGEEEEILGESLDTTVSSPPDEPLKNVEDLDIYTDVQVEESKLIAVGVVILACIWPAFYQCFPGSTPATPVKLTQVEVFIQEMEKLKTSFSRQRPELWKRSQIHISRHLMTKDPTEPVSLILTSGSGAEKTLGCLAQRLAKAFSTARNSSVVNYNGKGKSSHSSDQVKLDIDDALTNAFEGEKLAAVINRFEELPPGSTLIFYRYCDHENAAYKDVFLVFTIMLDTQEEVPPSLSLKRVEEMVQEHVKLKFVTSKKATKYNEMDYDKLSGLWSRISHVVLPVAAEERIELQGSADKRKKFVEKLNYSKLMDSGDLKENGKNTGRRSARLASKTELGTSNIMHRPPIKRSRKRMEEESTVINGFKGDCSSEKVEIDGESPEKIPKLEEENNGDKNGSGDGYNIEMEEESKLDKMVIGEAEEDDQEMYSEDETEEDVKPNFQGCWRYLLWCLLLMGLVTLCVLAFEKCKHSNSAHTDVSHSETMEKLDRDLSALQTRFLGQRSEFWKRIGKHLKRHLQTVNPTEPVSVVLTAGLQAERTLSCLARNLATAFHNASILEINGTTKRSLDSDVVKLEVDQALMEAFENDKHAAVVHHFDELPPGSTLIFYRYCDHENAAYKNIFLVFTIILSVEEIDPQSSLKALEEMVFDHVKTKFISSGKSAMYNQMDPDKFSGLWSRISHVILPVNAEKDIEQKVCEV</sequence>
<protein>
    <submittedName>
        <fullName evidence="17">Uncharacterized protein</fullName>
    </submittedName>
</protein>
<dbReference type="InterPro" id="IPR015590">
    <property type="entry name" value="Aldehyde_DH_dom"/>
</dbReference>
<feature type="compositionally biased region" description="Basic and acidic residues" evidence="14">
    <location>
        <begin position="605"/>
        <end position="624"/>
    </location>
</feature>
<feature type="domain" description="Aldehyde dehydrogenase" evidence="15">
    <location>
        <begin position="113"/>
        <end position="512"/>
    </location>
</feature>
<evidence type="ECO:0000256" key="7">
    <source>
        <dbReference type="ARBA" id="ARBA00023002"/>
    </source>
</evidence>
<evidence type="ECO:0000256" key="6">
    <source>
        <dbReference type="ARBA" id="ARBA00022989"/>
    </source>
</evidence>
<keyword evidence="6" id="KW-1133">Transmembrane helix</keyword>
<dbReference type="InterPro" id="IPR016161">
    <property type="entry name" value="Ald_DH/histidinol_DH"/>
</dbReference>
<evidence type="ECO:0000256" key="13">
    <source>
        <dbReference type="RuleBase" id="RU003345"/>
    </source>
</evidence>
<feature type="compositionally biased region" description="Basic and acidic residues" evidence="14">
    <location>
        <begin position="658"/>
        <end position="667"/>
    </location>
</feature>
<feature type="domain" description="Torsin-1A-interacting protein 1/2 AAA+ activator" evidence="16">
    <location>
        <begin position="1139"/>
        <end position="1362"/>
    </location>
</feature>
<dbReference type="GO" id="GO:0061024">
    <property type="term" value="P:membrane organization"/>
    <property type="evidence" value="ECO:0007669"/>
    <property type="project" value="TreeGrafter"/>
</dbReference>
<name>A0A553RKT5_9TELE</name>
<dbReference type="OrthoDB" id="310895at2759"/>
<dbReference type="InterPro" id="IPR029510">
    <property type="entry name" value="Ald_DH_CS_GLU"/>
</dbReference>
<dbReference type="Gene3D" id="3.40.50.12190">
    <property type="match status" value="2"/>
</dbReference>
<dbReference type="GO" id="GO:0005635">
    <property type="term" value="C:nuclear envelope"/>
    <property type="evidence" value="ECO:0007669"/>
    <property type="project" value="UniProtKB-SubCell"/>
</dbReference>
<dbReference type="FunFam" id="3.40.605.10:FF:000007">
    <property type="entry name" value="NAD/NADP-dependent betaine aldehyde dehydrogenase"/>
    <property type="match status" value="1"/>
</dbReference>
<evidence type="ECO:0000256" key="9">
    <source>
        <dbReference type="ARBA" id="ARBA00023180"/>
    </source>
</evidence>
<evidence type="ECO:0000256" key="11">
    <source>
        <dbReference type="ARBA" id="ARBA00037847"/>
    </source>
</evidence>
<evidence type="ECO:0000256" key="5">
    <source>
        <dbReference type="ARBA" id="ARBA00022692"/>
    </source>
</evidence>
<comment type="caution">
    <text evidence="17">The sequence shown here is derived from an EMBL/GenBank/DDBJ whole genome shotgun (WGS) entry which is preliminary data.</text>
</comment>
<evidence type="ECO:0000259" key="15">
    <source>
        <dbReference type="Pfam" id="PF00171"/>
    </source>
</evidence>
<dbReference type="Gene3D" id="3.40.309.10">
    <property type="entry name" value="Aldehyde Dehydrogenase, Chain A, domain 2"/>
    <property type="match status" value="1"/>
</dbReference>
<dbReference type="STRING" id="623744.A0A553RKT5"/>
<dbReference type="PROSITE" id="PS00070">
    <property type="entry name" value="ALDEHYDE_DEHYDR_CYS"/>
    <property type="match status" value="1"/>
</dbReference>
<feature type="compositionally biased region" description="Polar residues" evidence="14">
    <location>
        <begin position="645"/>
        <end position="657"/>
    </location>
</feature>
<dbReference type="InterPro" id="IPR046753">
    <property type="entry name" value="TOIP1/2_C"/>
</dbReference>
<feature type="domain" description="Torsin-1A-interacting protein 1/2 AAA+ activator" evidence="16">
    <location>
        <begin position="733"/>
        <end position="958"/>
    </location>
</feature>
<evidence type="ECO:0000256" key="4">
    <source>
        <dbReference type="ARBA" id="ARBA00022553"/>
    </source>
</evidence>
<feature type="compositionally biased region" description="Basic and acidic residues" evidence="14">
    <location>
        <begin position="584"/>
        <end position="593"/>
    </location>
</feature>
<accession>A0A553RKT5</accession>
<dbReference type="PROSITE" id="PS00687">
    <property type="entry name" value="ALDEHYDE_DEHYDR_GLU"/>
    <property type="match status" value="1"/>
</dbReference>
<feature type="region of interest" description="Disordered" evidence="14">
    <location>
        <begin position="579"/>
        <end position="691"/>
    </location>
</feature>
<reference evidence="17 18" key="1">
    <citation type="journal article" date="2019" name="Sci. Data">
        <title>Hybrid genome assembly and annotation of Danionella translucida.</title>
        <authorList>
            <person name="Kadobianskyi M."/>
            <person name="Schulze L."/>
            <person name="Schuelke M."/>
            <person name="Judkewitz B."/>
        </authorList>
    </citation>
    <scope>NUCLEOTIDE SEQUENCE [LARGE SCALE GENOMIC DNA]</scope>
    <source>
        <strain evidence="17 18">Bolton</strain>
    </source>
</reference>
<dbReference type="InterPro" id="IPR016163">
    <property type="entry name" value="Ald_DH_C"/>
</dbReference>
<dbReference type="PANTHER" id="PTHR18843:SF7">
    <property type="entry name" value="LAMINA-ASSOCIATED POLYPEPTIDE 1B ISOFORM 1-RELATED"/>
    <property type="match status" value="1"/>
</dbReference>
<keyword evidence="18" id="KW-1185">Reference proteome</keyword>
<evidence type="ECO:0000256" key="12">
    <source>
        <dbReference type="PROSITE-ProRule" id="PRU10007"/>
    </source>
</evidence>
<dbReference type="InterPro" id="IPR008662">
    <property type="entry name" value="TOIP1/2"/>
</dbReference>
<keyword evidence="10" id="KW-0539">Nucleus</keyword>
<feature type="active site" evidence="12">
    <location>
        <position position="283"/>
    </location>
</feature>
<dbReference type="NCBIfam" id="NF009725">
    <property type="entry name" value="PRK13252.1"/>
    <property type="match status" value="1"/>
</dbReference>
<keyword evidence="7 13" id="KW-0560">Oxidoreductase</keyword>
<dbReference type="InterPro" id="IPR016162">
    <property type="entry name" value="Ald_DH_N"/>
</dbReference>
<gene>
    <name evidence="17" type="ORF">DNTS_028832</name>
</gene>
<dbReference type="GO" id="GO:0016620">
    <property type="term" value="F:oxidoreductase activity, acting on the aldehyde or oxo group of donors, NAD or NADP as acceptor"/>
    <property type="evidence" value="ECO:0007669"/>
    <property type="project" value="InterPro"/>
</dbReference>
<dbReference type="Pfam" id="PF05609">
    <property type="entry name" value="LAP1_C"/>
    <property type="match status" value="2"/>
</dbReference>
<keyword evidence="9" id="KW-0325">Glycoprotein</keyword>
<dbReference type="Gene3D" id="3.40.605.10">
    <property type="entry name" value="Aldehyde Dehydrogenase, Chain A, domain 1"/>
    <property type="match status" value="1"/>
</dbReference>
<evidence type="ECO:0000256" key="1">
    <source>
        <dbReference type="ARBA" id="ARBA00004259"/>
    </source>
</evidence>
<keyword evidence="5" id="KW-0812">Transmembrane</keyword>
<dbReference type="CDD" id="cd07090">
    <property type="entry name" value="ALDH_F9_TMBADH"/>
    <property type="match status" value="1"/>
</dbReference>
<dbReference type="GO" id="GO:0001671">
    <property type="term" value="F:ATPase activator activity"/>
    <property type="evidence" value="ECO:0007669"/>
    <property type="project" value="InterPro"/>
</dbReference>
<keyword evidence="8" id="KW-0472">Membrane</keyword>
<feature type="compositionally biased region" description="Basic and acidic residues" evidence="14">
    <location>
        <begin position="1034"/>
        <end position="1058"/>
    </location>
</feature>
<evidence type="ECO:0000256" key="14">
    <source>
        <dbReference type="SAM" id="MobiDB-lite"/>
    </source>
</evidence>
<dbReference type="FunFam" id="3.40.309.10:FF:000019">
    <property type="entry name" value="4-trimethylaminobutyraldehyde dehydrogenase isoform X1"/>
    <property type="match status" value="1"/>
</dbReference>
<feature type="region of interest" description="Disordered" evidence="14">
    <location>
        <begin position="979"/>
        <end position="1068"/>
    </location>
</feature>
<feature type="non-terminal residue" evidence="17">
    <location>
        <position position="1"/>
    </location>
</feature>
<evidence type="ECO:0000256" key="8">
    <source>
        <dbReference type="ARBA" id="ARBA00023136"/>
    </source>
</evidence>
<evidence type="ECO:0000259" key="16">
    <source>
        <dbReference type="Pfam" id="PF05609"/>
    </source>
</evidence>
<dbReference type="EMBL" id="SRMA01023883">
    <property type="protein sequence ID" value="TRZ02796.1"/>
    <property type="molecule type" value="Genomic_DNA"/>
</dbReference>
<proteinExistence type="inferred from homology"/>
<dbReference type="Proteomes" id="UP000316079">
    <property type="component" value="Unassembled WGS sequence"/>
</dbReference>
<organism evidence="17 18">
    <name type="scientific">Danionella cerebrum</name>
    <dbReference type="NCBI Taxonomy" id="2873325"/>
    <lineage>
        <taxon>Eukaryota</taxon>
        <taxon>Metazoa</taxon>
        <taxon>Chordata</taxon>
        <taxon>Craniata</taxon>
        <taxon>Vertebrata</taxon>
        <taxon>Euteleostomi</taxon>
        <taxon>Actinopterygii</taxon>
        <taxon>Neopterygii</taxon>
        <taxon>Teleostei</taxon>
        <taxon>Ostariophysi</taxon>
        <taxon>Cypriniformes</taxon>
        <taxon>Danionidae</taxon>
        <taxon>Danioninae</taxon>
        <taxon>Danionella</taxon>
    </lineage>
</organism>
<comment type="subcellular location">
    <subcellularLocation>
        <location evidence="11">Endomembrane system</location>
        <topology evidence="11">Single-pass membrane protein</topology>
    </subcellularLocation>
    <subcellularLocation>
        <location evidence="1">Nucleus envelope</location>
    </subcellularLocation>
</comment>
<dbReference type="GO" id="GO:0016020">
    <property type="term" value="C:membrane"/>
    <property type="evidence" value="ECO:0007669"/>
    <property type="project" value="TreeGrafter"/>
</dbReference>
<evidence type="ECO:0000256" key="10">
    <source>
        <dbReference type="ARBA" id="ARBA00023242"/>
    </source>
</evidence>
<dbReference type="Pfam" id="PF00171">
    <property type="entry name" value="Aldedh"/>
    <property type="match status" value="1"/>
</dbReference>
<evidence type="ECO:0000313" key="17">
    <source>
        <dbReference type="EMBL" id="TRZ02796.1"/>
    </source>
</evidence>
<evidence type="ECO:0000256" key="3">
    <source>
        <dbReference type="ARBA" id="ARBA00009986"/>
    </source>
</evidence>
<evidence type="ECO:0000313" key="18">
    <source>
        <dbReference type="Proteomes" id="UP000316079"/>
    </source>
</evidence>